<organism evidence="1 2">
    <name type="scientific">Pleuronectes platessa</name>
    <name type="common">European plaice</name>
    <dbReference type="NCBI Taxonomy" id="8262"/>
    <lineage>
        <taxon>Eukaryota</taxon>
        <taxon>Metazoa</taxon>
        <taxon>Chordata</taxon>
        <taxon>Craniata</taxon>
        <taxon>Vertebrata</taxon>
        <taxon>Euteleostomi</taxon>
        <taxon>Actinopterygii</taxon>
        <taxon>Neopterygii</taxon>
        <taxon>Teleostei</taxon>
        <taxon>Neoteleostei</taxon>
        <taxon>Acanthomorphata</taxon>
        <taxon>Carangaria</taxon>
        <taxon>Pleuronectiformes</taxon>
        <taxon>Pleuronectoidei</taxon>
        <taxon>Pleuronectidae</taxon>
        <taxon>Pleuronectes</taxon>
    </lineage>
</organism>
<accession>A0A9N7U1T5</accession>
<proteinExistence type="predicted"/>
<dbReference type="AlphaFoldDB" id="A0A9N7U1T5"/>
<reference evidence="1" key="1">
    <citation type="submission" date="2020-03" db="EMBL/GenBank/DDBJ databases">
        <authorList>
            <person name="Weist P."/>
        </authorList>
    </citation>
    <scope>NUCLEOTIDE SEQUENCE</scope>
</reference>
<comment type="caution">
    <text evidence="1">The sequence shown here is derived from an EMBL/GenBank/DDBJ whole genome shotgun (WGS) entry which is preliminary data.</text>
</comment>
<evidence type="ECO:0000313" key="1">
    <source>
        <dbReference type="EMBL" id="CAB1422562.1"/>
    </source>
</evidence>
<sequence>MICVRGREPVLRLLRVLPSLQHPQLPPPQAPILGGSVLGGSRWCFGLGVVVDILLSPCLSLGGVCSTAGAIQASTQQQQNVTPLSLERALGLNTVSHA</sequence>
<keyword evidence="2" id="KW-1185">Reference proteome</keyword>
<name>A0A9N7U1T5_PLEPL</name>
<evidence type="ECO:0000313" key="2">
    <source>
        <dbReference type="Proteomes" id="UP001153269"/>
    </source>
</evidence>
<dbReference type="Proteomes" id="UP001153269">
    <property type="component" value="Unassembled WGS sequence"/>
</dbReference>
<gene>
    <name evidence="1" type="ORF">PLEPLA_LOCUS10478</name>
</gene>
<protein>
    <submittedName>
        <fullName evidence="1">Uncharacterized protein</fullName>
    </submittedName>
</protein>
<dbReference type="EMBL" id="CADEAL010000592">
    <property type="protein sequence ID" value="CAB1422562.1"/>
    <property type="molecule type" value="Genomic_DNA"/>
</dbReference>